<evidence type="ECO:0000313" key="2">
    <source>
        <dbReference type="EMBL" id="QHS86818.1"/>
    </source>
</evidence>
<dbReference type="EMBL" id="MN739062">
    <property type="protein sequence ID" value="QHS86818.1"/>
    <property type="molecule type" value="Genomic_DNA"/>
</dbReference>
<dbReference type="InterPro" id="IPR045132">
    <property type="entry name" value="UBE4"/>
</dbReference>
<reference evidence="2" key="1">
    <citation type="journal article" date="2020" name="Nature">
        <title>Giant virus diversity and host interactions through global metagenomics.</title>
        <authorList>
            <person name="Schulz F."/>
            <person name="Roux S."/>
            <person name="Paez-Espino D."/>
            <person name="Jungbluth S."/>
            <person name="Walsh D.A."/>
            <person name="Denef V.J."/>
            <person name="McMahon K.D."/>
            <person name="Konstantinidis K.T."/>
            <person name="Eloe-Fadrosh E.A."/>
            <person name="Kyrpides N.C."/>
            <person name="Woyke T."/>
        </authorList>
    </citation>
    <scope>NUCLEOTIDE SEQUENCE</scope>
    <source>
        <strain evidence="2">GVMAG-M-3300009422-16</strain>
    </source>
</reference>
<dbReference type="GO" id="GO:0000151">
    <property type="term" value="C:ubiquitin ligase complex"/>
    <property type="evidence" value="ECO:0007669"/>
    <property type="project" value="InterPro"/>
</dbReference>
<dbReference type="GO" id="GO:0005634">
    <property type="term" value="C:nucleus"/>
    <property type="evidence" value="ECO:0007669"/>
    <property type="project" value="TreeGrafter"/>
</dbReference>
<accession>A0A6C0B5M0</accession>
<feature type="domain" description="U-box" evidence="1">
    <location>
        <begin position="586"/>
        <end position="652"/>
    </location>
</feature>
<dbReference type="Gene3D" id="3.30.40.10">
    <property type="entry name" value="Zinc/RING finger domain, C3HC4 (zinc finger)"/>
    <property type="match status" value="1"/>
</dbReference>
<dbReference type="PANTHER" id="PTHR13931:SF2">
    <property type="entry name" value="UBIQUITIN CONJUGATION FACTOR E4 B"/>
    <property type="match status" value="1"/>
</dbReference>
<dbReference type="GO" id="GO:0005737">
    <property type="term" value="C:cytoplasm"/>
    <property type="evidence" value="ECO:0007669"/>
    <property type="project" value="TreeGrafter"/>
</dbReference>
<dbReference type="Pfam" id="PF04564">
    <property type="entry name" value="U-box"/>
    <property type="match status" value="1"/>
</dbReference>
<dbReference type="SMART" id="SM00504">
    <property type="entry name" value="Ubox"/>
    <property type="match status" value="1"/>
</dbReference>
<dbReference type="AlphaFoldDB" id="A0A6C0B5M0"/>
<dbReference type="GO" id="GO:0036503">
    <property type="term" value="P:ERAD pathway"/>
    <property type="evidence" value="ECO:0007669"/>
    <property type="project" value="InterPro"/>
</dbReference>
<dbReference type="GO" id="GO:0000209">
    <property type="term" value="P:protein polyubiquitination"/>
    <property type="evidence" value="ECO:0007669"/>
    <property type="project" value="TreeGrafter"/>
</dbReference>
<protein>
    <recommendedName>
        <fullName evidence="1">U-box domain-containing protein</fullName>
    </recommendedName>
</protein>
<dbReference type="SUPFAM" id="SSF57850">
    <property type="entry name" value="RING/U-box"/>
    <property type="match status" value="1"/>
</dbReference>
<name>A0A6C0B5M0_9ZZZZ</name>
<dbReference type="PANTHER" id="PTHR13931">
    <property type="entry name" value="UBIQUITINATION FACTOR E4"/>
    <property type="match status" value="1"/>
</dbReference>
<dbReference type="InterPro" id="IPR003613">
    <property type="entry name" value="Ubox_domain"/>
</dbReference>
<dbReference type="InterPro" id="IPR013083">
    <property type="entry name" value="Znf_RING/FYVE/PHD"/>
</dbReference>
<evidence type="ECO:0000259" key="1">
    <source>
        <dbReference type="SMART" id="SM00504"/>
    </source>
</evidence>
<organism evidence="2">
    <name type="scientific">viral metagenome</name>
    <dbReference type="NCBI Taxonomy" id="1070528"/>
    <lineage>
        <taxon>unclassified sequences</taxon>
        <taxon>metagenomes</taxon>
        <taxon>organismal metagenomes</taxon>
    </lineage>
</organism>
<dbReference type="GO" id="GO:0034450">
    <property type="term" value="F:ubiquitin-ubiquitin ligase activity"/>
    <property type="evidence" value="ECO:0007669"/>
    <property type="project" value="InterPro"/>
</dbReference>
<sequence>MYNVLSSTDKDFMNKLITNPSGEYVFNEDINTLILSNTDNNYNNKTTLYKNIQLLLDKFNLIYKKNIMSLSDTYICRRIADFILGKFTFSRSIIDFPSNLFNNDFIDFLIQEKLFFTEYQHGTTLNTLFNIILGLPDNYFNIEYNPAHKDYYISHAIKLKQFLNYQLMTYIILNKYELSLTLNFLTLMSESFNNVNPDDELYKIVFEIYEEFYNGLSNMISINVESLEFYNIIYTNKPNEDITAAIIEYKNFLYELSKLNILRKNLFNNVTNFNINNFKENDIHTITHLSNPETYIGTDYDNFKKIFTPVLLNVLKSTKTNIHQKTLVVLSINANSVNFICEYIKLFINIEKYNAASGYRFKIKIRTKIINMIHTFLINNPSELLEQYIDNTFVTLYTSHINNINTIIDELIKEIQQNPFGNSKMILMKYLIYLDHSVHFNKFFYKLFETDKQSIYYFKIIEQYYTLFKSLITNKLYTQLSILQEDNFLRLVELGSWGIVDSIFSHLYNNLTIMTQNDIFIDTWANNKFFYNKDIIDKTCKEYGSFNIKDGYSITDLLTHLSENIETKIQLISDSADKYDTEIPDKFKDPIMLIPIKQPIEIPSVKTILDKYTIYNHLIFNETNPFTNEGLTVNDLELYNNNSDVKERITVFLRNFNEWKTLHKI</sequence>
<proteinExistence type="predicted"/>